<accession>A0A518CHK4</accession>
<evidence type="ECO:0000256" key="6">
    <source>
        <dbReference type="SAM" id="MobiDB-lite"/>
    </source>
</evidence>
<feature type="transmembrane region" description="Helical" evidence="7">
    <location>
        <begin position="62"/>
        <end position="84"/>
    </location>
</feature>
<gene>
    <name evidence="8" type="ORF">Pla110_04090</name>
</gene>
<evidence type="ECO:0000256" key="3">
    <source>
        <dbReference type="ARBA" id="ARBA00022692"/>
    </source>
</evidence>
<keyword evidence="4 7" id="KW-1133">Transmembrane helix</keyword>
<dbReference type="Proteomes" id="UP000317178">
    <property type="component" value="Chromosome"/>
</dbReference>
<evidence type="ECO:0000256" key="2">
    <source>
        <dbReference type="ARBA" id="ARBA00022475"/>
    </source>
</evidence>
<dbReference type="EMBL" id="CP036281">
    <property type="protein sequence ID" value="QDU78705.1"/>
    <property type="molecule type" value="Genomic_DNA"/>
</dbReference>
<keyword evidence="3 7" id="KW-0812">Transmembrane</keyword>
<name>A0A518CHK4_9PLAN</name>
<comment type="subcellular location">
    <subcellularLocation>
        <location evidence="1">Cell membrane</location>
        <topology evidence="1">Multi-pass membrane protein</topology>
    </subcellularLocation>
</comment>
<keyword evidence="5 7" id="KW-0472">Membrane</keyword>
<dbReference type="InterPro" id="IPR005171">
    <property type="entry name" value="Cyt_c_oxidase_su4_prok"/>
</dbReference>
<evidence type="ECO:0000256" key="5">
    <source>
        <dbReference type="ARBA" id="ARBA00023136"/>
    </source>
</evidence>
<evidence type="ECO:0000313" key="9">
    <source>
        <dbReference type="Proteomes" id="UP000317178"/>
    </source>
</evidence>
<evidence type="ECO:0000256" key="4">
    <source>
        <dbReference type="ARBA" id="ARBA00022989"/>
    </source>
</evidence>
<evidence type="ECO:0000256" key="1">
    <source>
        <dbReference type="ARBA" id="ARBA00004651"/>
    </source>
</evidence>
<feature type="region of interest" description="Disordered" evidence="6">
    <location>
        <begin position="136"/>
        <end position="161"/>
    </location>
</feature>
<keyword evidence="9" id="KW-1185">Reference proteome</keyword>
<organism evidence="8 9">
    <name type="scientific">Polystyrenella longa</name>
    <dbReference type="NCBI Taxonomy" id="2528007"/>
    <lineage>
        <taxon>Bacteria</taxon>
        <taxon>Pseudomonadati</taxon>
        <taxon>Planctomycetota</taxon>
        <taxon>Planctomycetia</taxon>
        <taxon>Planctomycetales</taxon>
        <taxon>Planctomycetaceae</taxon>
        <taxon>Polystyrenella</taxon>
    </lineage>
</organism>
<dbReference type="GO" id="GO:0005886">
    <property type="term" value="C:plasma membrane"/>
    <property type="evidence" value="ECO:0007669"/>
    <property type="project" value="UniProtKB-SubCell"/>
</dbReference>
<feature type="transmembrane region" description="Helical" evidence="7">
    <location>
        <begin position="37"/>
        <end position="55"/>
    </location>
</feature>
<proteinExistence type="predicted"/>
<protein>
    <submittedName>
        <fullName evidence="8">Cytochrome o ubiquinol oxidase subunit IV</fullName>
    </submittedName>
</protein>
<sequence>MSPLFPRILPNRRTHPGILMSDVEHSETYEPHGSSKTYFVVFILLCICTGVSWLVDEMHINNLVLLVVTVLAIASLKASFVLLYFMHLKFEKNWKYALLLPTTILAIGLPMTLLPDIGLHYYTNVNPQSLTTVKEATSETATSTVEEETSPAALEPENKEQ</sequence>
<evidence type="ECO:0000256" key="7">
    <source>
        <dbReference type="SAM" id="Phobius"/>
    </source>
</evidence>
<keyword evidence="2" id="KW-1003">Cell membrane</keyword>
<dbReference type="AlphaFoldDB" id="A0A518CHK4"/>
<dbReference type="Pfam" id="PF03626">
    <property type="entry name" value="COX4_pro"/>
    <property type="match status" value="1"/>
</dbReference>
<reference evidence="8 9" key="1">
    <citation type="submission" date="2019-02" db="EMBL/GenBank/DDBJ databases">
        <title>Deep-cultivation of Planctomycetes and their phenomic and genomic characterization uncovers novel biology.</title>
        <authorList>
            <person name="Wiegand S."/>
            <person name="Jogler M."/>
            <person name="Boedeker C."/>
            <person name="Pinto D."/>
            <person name="Vollmers J."/>
            <person name="Rivas-Marin E."/>
            <person name="Kohn T."/>
            <person name="Peeters S.H."/>
            <person name="Heuer A."/>
            <person name="Rast P."/>
            <person name="Oberbeckmann S."/>
            <person name="Bunk B."/>
            <person name="Jeske O."/>
            <person name="Meyerdierks A."/>
            <person name="Storesund J.E."/>
            <person name="Kallscheuer N."/>
            <person name="Luecker S."/>
            <person name="Lage O.M."/>
            <person name="Pohl T."/>
            <person name="Merkel B.J."/>
            <person name="Hornburger P."/>
            <person name="Mueller R.-W."/>
            <person name="Bruemmer F."/>
            <person name="Labrenz M."/>
            <person name="Spormann A.M."/>
            <person name="Op den Camp H."/>
            <person name="Overmann J."/>
            <person name="Amann R."/>
            <person name="Jetten M.S.M."/>
            <person name="Mascher T."/>
            <person name="Medema M.H."/>
            <person name="Devos D.P."/>
            <person name="Kaster A.-K."/>
            <person name="Ovreas L."/>
            <person name="Rohde M."/>
            <person name="Galperin M.Y."/>
            <person name="Jogler C."/>
        </authorList>
    </citation>
    <scope>NUCLEOTIDE SEQUENCE [LARGE SCALE GENOMIC DNA]</scope>
    <source>
        <strain evidence="8 9">Pla110</strain>
    </source>
</reference>
<dbReference type="KEGG" id="plon:Pla110_04090"/>
<evidence type="ECO:0000313" key="8">
    <source>
        <dbReference type="EMBL" id="QDU78705.1"/>
    </source>
</evidence>
<feature type="transmembrane region" description="Helical" evidence="7">
    <location>
        <begin position="96"/>
        <end position="114"/>
    </location>
</feature>